<organism evidence="1 2">
    <name type="scientific">Heterobasidion irregulare (strain TC 32-1)</name>
    <dbReference type="NCBI Taxonomy" id="747525"/>
    <lineage>
        <taxon>Eukaryota</taxon>
        <taxon>Fungi</taxon>
        <taxon>Dikarya</taxon>
        <taxon>Basidiomycota</taxon>
        <taxon>Agaricomycotina</taxon>
        <taxon>Agaricomycetes</taxon>
        <taxon>Russulales</taxon>
        <taxon>Bondarzewiaceae</taxon>
        <taxon>Heterobasidion</taxon>
        <taxon>Heterobasidion annosum species complex</taxon>
    </lineage>
</organism>
<dbReference type="Proteomes" id="UP000030671">
    <property type="component" value="Unassembled WGS sequence"/>
</dbReference>
<accession>W4JX07</accession>
<dbReference type="InParanoid" id="W4JX07"/>
<name>W4JX07_HETIT</name>
<keyword evidence="2" id="KW-1185">Reference proteome</keyword>
<evidence type="ECO:0000313" key="2">
    <source>
        <dbReference type="Proteomes" id="UP000030671"/>
    </source>
</evidence>
<protein>
    <submittedName>
        <fullName evidence="1">Uncharacterized protein</fullName>
    </submittedName>
</protein>
<dbReference type="EMBL" id="KI925463">
    <property type="protein sequence ID" value="ETW77406.1"/>
    <property type="molecule type" value="Genomic_DNA"/>
</dbReference>
<gene>
    <name evidence="1" type="ORF">HETIRDRAFT_327764</name>
</gene>
<proteinExistence type="predicted"/>
<dbReference type="AlphaFoldDB" id="W4JX07"/>
<dbReference type="GeneID" id="20671357"/>
<sequence length="236" mass="27270">MDVSMIRKMRRQGDIPYRLIPKNPLEFNDDPCFPMDRKQVIPLCNVIESYYDMMGYASGRFRTTVYFGCETVSGIWPRSMRSHRHAEIPHQRNKVITCRKFNSSDGTFSPSFEATVVNRYMNRALLGVDIPYYRAHSSTPRGPEDVQRLIGEMCLVKELVEDPSDPEGDHFLWEWTPAIIESDWAGPFLVRFEKGYRAHLKHGDELVHAIWAAPNTAQARDILRAHDEPMAEPVVE</sequence>
<dbReference type="KEGG" id="hir:HETIRDRAFT_327764"/>
<dbReference type="RefSeq" id="XP_009550915.1">
    <property type="nucleotide sequence ID" value="XM_009552620.1"/>
</dbReference>
<dbReference type="HOGENOM" id="CLU_1175557_0_0_1"/>
<reference evidence="1 2" key="1">
    <citation type="journal article" date="2012" name="New Phytol.">
        <title>Insight into trade-off between wood decay and parasitism from the genome of a fungal forest pathogen.</title>
        <authorList>
            <person name="Olson A."/>
            <person name="Aerts A."/>
            <person name="Asiegbu F."/>
            <person name="Belbahri L."/>
            <person name="Bouzid O."/>
            <person name="Broberg A."/>
            <person name="Canback B."/>
            <person name="Coutinho P.M."/>
            <person name="Cullen D."/>
            <person name="Dalman K."/>
            <person name="Deflorio G."/>
            <person name="van Diepen L.T."/>
            <person name="Dunand C."/>
            <person name="Duplessis S."/>
            <person name="Durling M."/>
            <person name="Gonthier P."/>
            <person name="Grimwood J."/>
            <person name="Fossdal C.G."/>
            <person name="Hansson D."/>
            <person name="Henrissat B."/>
            <person name="Hietala A."/>
            <person name="Himmelstrand K."/>
            <person name="Hoffmeister D."/>
            <person name="Hogberg N."/>
            <person name="James T.Y."/>
            <person name="Karlsson M."/>
            <person name="Kohler A."/>
            <person name="Kues U."/>
            <person name="Lee Y.H."/>
            <person name="Lin Y.C."/>
            <person name="Lind M."/>
            <person name="Lindquist E."/>
            <person name="Lombard V."/>
            <person name="Lucas S."/>
            <person name="Lunden K."/>
            <person name="Morin E."/>
            <person name="Murat C."/>
            <person name="Park J."/>
            <person name="Raffaello T."/>
            <person name="Rouze P."/>
            <person name="Salamov A."/>
            <person name="Schmutz J."/>
            <person name="Solheim H."/>
            <person name="Stahlberg J."/>
            <person name="Velez H."/>
            <person name="de Vries R.P."/>
            <person name="Wiebenga A."/>
            <person name="Woodward S."/>
            <person name="Yakovlev I."/>
            <person name="Garbelotto M."/>
            <person name="Martin F."/>
            <person name="Grigoriev I.V."/>
            <person name="Stenlid J."/>
        </authorList>
    </citation>
    <scope>NUCLEOTIDE SEQUENCE [LARGE SCALE GENOMIC DNA]</scope>
    <source>
        <strain evidence="1 2">TC 32-1</strain>
    </source>
</reference>
<evidence type="ECO:0000313" key="1">
    <source>
        <dbReference type="EMBL" id="ETW77406.1"/>
    </source>
</evidence>